<dbReference type="SUPFAM" id="SSF51395">
    <property type="entry name" value="FMN-linked oxidoreductases"/>
    <property type="match status" value="1"/>
</dbReference>
<evidence type="ECO:0000313" key="7">
    <source>
        <dbReference type="Proteomes" id="UP000218824"/>
    </source>
</evidence>
<evidence type="ECO:0000313" key="6">
    <source>
        <dbReference type="EMBL" id="BAV99504.1"/>
    </source>
</evidence>
<dbReference type="Gene3D" id="3.20.20.70">
    <property type="entry name" value="Aldolase class I"/>
    <property type="match status" value="1"/>
</dbReference>
<dbReference type="GO" id="GO:0005829">
    <property type="term" value="C:cytosol"/>
    <property type="evidence" value="ECO:0007669"/>
    <property type="project" value="UniProtKB-ARBA"/>
</dbReference>
<dbReference type="InterPro" id="IPR013785">
    <property type="entry name" value="Aldolase_TIM"/>
</dbReference>
<evidence type="ECO:0000256" key="2">
    <source>
        <dbReference type="ARBA" id="ARBA00005979"/>
    </source>
</evidence>
<dbReference type="PANTHER" id="PTHR22893:SF91">
    <property type="entry name" value="NADPH DEHYDROGENASE 2-RELATED"/>
    <property type="match status" value="1"/>
</dbReference>
<dbReference type="InterPro" id="IPR045247">
    <property type="entry name" value="Oye-like"/>
</dbReference>
<dbReference type="Proteomes" id="UP000218824">
    <property type="component" value="Chromosome"/>
</dbReference>
<proteinExistence type="inferred from homology"/>
<evidence type="ECO:0000256" key="1">
    <source>
        <dbReference type="ARBA" id="ARBA00001917"/>
    </source>
</evidence>
<dbReference type="InterPro" id="IPR001155">
    <property type="entry name" value="OxRdtase_FMN_N"/>
</dbReference>
<evidence type="ECO:0000256" key="4">
    <source>
        <dbReference type="SAM" id="MobiDB-lite"/>
    </source>
</evidence>
<dbReference type="GO" id="GO:0010181">
    <property type="term" value="F:FMN binding"/>
    <property type="evidence" value="ECO:0007669"/>
    <property type="project" value="InterPro"/>
</dbReference>
<comment type="cofactor">
    <cofactor evidence="1">
        <name>FMN</name>
        <dbReference type="ChEBI" id="CHEBI:58210"/>
    </cofactor>
</comment>
<dbReference type="RefSeq" id="WP_096380097.1">
    <property type="nucleotide sequence ID" value="NZ_AP014940.1"/>
</dbReference>
<feature type="region of interest" description="Disordered" evidence="4">
    <location>
        <begin position="365"/>
        <end position="384"/>
    </location>
</feature>
<keyword evidence="3" id="KW-0560">Oxidoreductase</keyword>
<sequence length="384" mass="40507">MTPVRAESDSVLFSPHRLGALDLPNRIVMAPMSRARAGAGDTATALMAQYYRQRASAGLIVGESSQISRQGQGYAWAPGLHSAAQIAAWRGVTDAVHAAGGRMFAQLWHAGRMSHASLQPGGAAPVAPSALQAPSAKVYIDPHGRGAPSRDGELVAASMPRALSAQDIAEIVADYARAARNAIDAGFDGVELHGAHGYLIQQFLDPASNLRDDGYGGSLDARLRFVFEAAQAVAAAVGAHRVGLRFAPWRADADAAAESDALALAARMDALDLAYLHVCEDDTGQRPPLSDAFRRDLRARFRGSLVYVGGYTAQRAEAALQAGWADLIGFGRPFIANPDLPHRLRHGLALADGDRATYFGGAQQGYTDYPTASDPETVAEAETA</sequence>
<reference evidence="6 7" key="1">
    <citation type="journal article" date="2017" name="DNA Res.">
        <title>Complete genome sequence and expression profile of the commercial lytic enzyme producer Lysobacter enzymogenes M497-1.</title>
        <authorList>
            <person name="Takami H."/>
            <person name="Toyoda A."/>
            <person name="Uchiyama I."/>
            <person name="Itoh T."/>
            <person name="Takaki Y."/>
            <person name="Arai W."/>
            <person name="Nishi S."/>
            <person name="Kawai M."/>
            <person name="Shinya K."/>
            <person name="Ikeda H."/>
        </authorList>
    </citation>
    <scope>NUCLEOTIDE SEQUENCE [LARGE SCALE GENOMIC DNA]</scope>
    <source>
        <strain evidence="6 7">M497-1</strain>
    </source>
</reference>
<evidence type="ECO:0000259" key="5">
    <source>
        <dbReference type="Pfam" id="PF00724"/>
    </source>
</evidence>
<comment type="similarity">
    <text evidence="2">Belongs to the NADH:flavin oxidoreductase/NADH oxidase family.</text>
</comment>
<dbReference type="GeneID" id="83065806"/>
<accession>A0AAU9AXB0</accession>
<dbReference type="PANTHER" id="PTHR22893">
    <property type="entry name" value="NADH OXIDOREDUCTASE-RELATED"/>
    <property type="match status" value="1"/>
</dbReference>
<gene>
    <name evidence="6" type="ORF">LEN_4017</name>
</gene>
<dbReference type="Pfam" id="PF00724">
    <property type="entry name" value="Oxidored_FMN"/>
    <property type="match status" value="1"/>
</dbReference>
<dbReference type="EMBL" id="AP014940">
    <property type="protein sequence ID" value="BAV99504.1"/>
    <property type="molecule type" value="Genomic_DNA"/>
</dbReference>
<dbReference type="FunFam" id="3.20.20.70:FF:000059">
    <property type="entry name" value="N-ethylmaleimide reductase, FMN-linked"/>
    <property type="match status" value="1"/>
</dbReference>
<dbReference type="AlphaFoldDB" id="A0AAU9AXB0"/>
<organism evidence="6 7">
    <name type="scientific">Lysobacter enzymogenes</name>
    <dbReference type="NCBI Taxonomy" id="69"/>
    <lineage>
        <taxon>Bacteria</taxon>
        <taxon>Pseudomonadati</taxon>
        <taxon>Pseudomonadota</taxon>
        <taxon>Gammaproteobacteria</taxon>
        <taxon>Lysobacterales</taxon>
        <taxon>Lysobacteraceae</taxon>
        <taxon>Lysobacter</taxon>
    </lineage>
</organism>
<dbReference type="CDD" id="cd02933">
    <property type="entry name" value="OYE_like_FMN"/>
    <property type="match status" value="1"/>
</dbReference>
<dbReference type="KEGG" id="lem:LEN_4017"/>
<protein>
    <submittedName>
        <fullName evidence="6">Oxidoreductase</fullName>
    </submittedName>
</protein>
<name>A0AAU9AXB0_LYSEN</name>
<evidence type="ECO:0000256" key="3">
    <source>
        <dbReference type="ARBA" id="ARBA00023002"/>
    </source>
</evidence>
<dbReference type="GO" id="GO:0016628">
    <property type="term" value="F:oxidoreductase activity, acting on the CH-CH group of donors, NAD or NADP as acceptor"/>
    <property type="evidence" value="ECO:0007669"/>
    <property type="project" value="UniProtKB-ARBA"/>
</dbReference>
<feature type="domain" description="NADH:flavin oxidoreductase/NADH oxidase N-terminal" evidence="5">
    <location>
        <begin position="12"/>
        <end position="349"/>
    </location>
</feature>